<organism evidence="2 3">
    <name type="scientific">Apostasia shenzhenica</name>
    <dbReference type="NCBI Taxonomy" id="1088818"/>
    <lineage>
        <taxon>Eukaryota</taxon>
        <taxon>Viridiplantae</taxon>
        <taxon>Streptophyta</taxon>
        <taxon>Embryophyta</taxon>
        <taxon>Tracheophyta</taxon>
        <taxon>Spermatophyta</taxon>
        <taxon>Magnoliopsida</taxon>
        <taxon>Liliopsida</taxon>
        <taxon>Asparagales</taxon>
        <taxon>Orchidaceae</taxon>
        <taxon>Apostasioideae</taxon>
        <taxon>Apostasia</taxon>
    </lineage>
</organism>
<feature type="chain" id="PRO_5014134702" evidence="1">
    <location>
        <begin position="25"/>
        <end position="161"/>
    </location>
</feature>
<dbReference type="PANTHER" id="PTHR31676:SF27">
    <property type="entry name" value="EXPRESSED PROTEIN"/>
    <property type="match status" value="1"/>
</dbReference>
<dbReference type="Gene3D" id="2.30.240.10">
    <property type="entry name" value="At5g01610-like"/>
    <property type="match status" value="1"/>
</dbReference>
<dbReference type="SUPFAM" id="SSF141562">
    <property type="entry name" value="At5g01610-like"/>
    <property type="match status" value="1"/>
</dbReference>
<dbReference type="Proteomes" id="UP000236161">
    <property type="component" value="Unassembled WGS sequence"/>
</dbReference>
<evidence type="ECO:0000256" key="1">
    <source>
        <dbReference type="SAM" id="SignalP"/>
    </source>
</evidence>
<proteinExistence type="predicted"/>
<sequence>MMQSLPRTLLLLLLALPFSPFLSSGSPSAYEMLEKFNFPKGILPQGVKSYRLEQDGGFEVVLYGECEFHVDGGYLLKYRRRITGKAKSGQLKELDGVSVKVILVWFGISEVDRSGSNLLFYVGPLSASFPLSNFEECPNCRCGSGCAAAGAADPAALVSDV</sequence>
<dbReference type="Pfam" id="PF04398">
    <property type="entry name" value="DUF538"/>
    <property type="match status" value="1"/>
</dbReference>
<dbReference type="AlphaFoldDB" id="A0A2I0BB98"/>
<dbReference type="EMBL" id="KZ451898">
    <property type="protein sequence ID" value="PKA65039.1"/>
    <property type="molecule type" value="Genomic_DNA"/>
</dbReference>
<keyword evidence="3" id="KW-1185">Reference proteome</keyword>
<dbReference type="OrthoDB" id="1897482at2759"/>
<dbReference type="InterPro" id="IPR007493">
    <property type="entry name" value="DUF538"/>
</dbReference>
<dbReference type="STRING" id="1088818.A0A2I0BB98"/>
<dbReference type="PANTHER" id="PTHR31676">
    <property type="entry name" value="T31J12.3 PROTEIN-RELATED"/>
    <property type="match status" value="1"/>
</dbReference>
<evidence type="ECO:0000313" key="2">
    <source>
        <dbReference type="EMBL" id="PKA65039.1"/>
    </source>
</evidence>
<gene>
    <name evidence="2" type="ORF">AXF42_Ash019051</name>
</gene>
<feature type="signal peptide" evidence="1">
    <location>
        <begin position="1"/>
        <end position="24"/>
    </location>
</feature>
<protein>
    <submittedName>
        <fullName evidence="2">Uncharacterized protein</fullName>
    </submittedName>
</protein>
<reference evidence="2 3" key="1">
    <citation type="journal article" date="2017" name="Nature">
        <title>The Apostasia genome and the evolution of orchids.</title>
        <authorList>
            <person name="Zhang G.Q."/>
            <person name="Liu K.W."/>
            <person name="Li Z."/>
            <person name="Lohaus R."/>
            <person name="Hsiao Y.Y."/>
            <person name="Niu S.C."/>
            <person name="Wang J.Y."/>
            <person name="Lin Y.C."/>
            <person name="Xu Q."/>
            <person name="Chen L.J."/>
            <person name="Yoshida K."/>
            <person name="Fujiwara S."/>
            <person name="Wang Z.W."/>
            <person name="Zhang Y.Q."/>
            <person name="Mitsuda N."/>
            <person name="Wang M."/>
            <person name="Liu G.H."/>
            <person name="Pecoraro L."/>
            <person name="Huang H.X."/>
            <person name="Xiao X.J."/>
            <person name="Lin M."/>
            <person name="Wu X.Y."/>
            <person name="Wu W.L."/>
            <person name="Chen Y.Y."/>
            <person name="Chang S.B."/>
            <person name="Sakamoto S."/>
            <person name="Ohme-Takagi M."/>
            <person name="Yagi M."/>
            <person name="Zeng S.J."/>
            <person name="Shen C.Y."/>
            <person name="Yeh C.M."/>
            <person name="Luo Y.B."/>
            <person name="Tsai W.C."/>
            <person name="Van de Peer Y."/>
            <person name="Liu Z.J."/>
        </authorList>
    </citation>
    <scope>NUCLEOTIDE SEQUENCE [LARGE SCALE GENOMIC DNA]</scope>
    <source>
        <strain evidence="3">cv. Shenzhen</strain>
        <tissue evidence="2">Stem</tissue>
    </source>
</reference>
<name>A0A2I0BB98_9ASPA</name>
<accession>A0A2I0BB98</accession>
<evidence type="ECO:0000313" key="3">
    <source>
        <dbReference type="Proteomes" id="UP000236161"/>
    </source>
</evidence>
<dbReference type="InterPro" id="IPR036758">
    <property type="entry name" value="At5g01610-like"/>
</dbReference>
<keyword evidence="1" id="KW-0732">Signal</keyword>